<name>A0AC34R8X5_9BILA</name>
<protein>
    <submittedName>
        <fullName evidence="2">Uncharacterized protein</fullName>
    </submittedName>
</protein>
<dbReference type="Proteomes" id="UP000887576">
    <property type="component" value="Unplaced"/>
</dbReference>
<accession>A0AC34R8X5</accession>
<reference evidence="2" key="1">
    <citation type="submission" date="2022-11" db="UniProtKB">
        <authorList>
            <consortium name="WormBaseParasite"/>
        </authorList>
    </citation>
    <scope>IDENTIFICATION</scope>
</reference>
<sequence>MTSNQCCLVCGDSNASAHYGSVCCNGCKGFFRRIVRNKRQEVCQKNNKCMIDIKCRNNCRACRYAKCLEVNLNPSLVHGDHGLTCWKPEKLKKQRLPFEIHTGDINNPLASRKIVRLATKNDEHSLMNYFILVEKLCDDYFDSKACHMTAPENEYSCSTSIAAKYAYFNPRAISARTPIDWDARYYISSKGIKRSWCRIVTHYLDWASHIPEFANLSHNDQFLLMIDRTAPCIDYFTAYRSLANNVPGLVFSGGTYFPRNEKHHDAVDPEIRPYLKRLTELMYDDFIIPAKNMKITLQEYILTKLIVFLKPVEGMTEEGKQVVRKANNYYQNMLTKLVQQSYPDFDEVMDRLSQIMSFVQLMEVAKSVSNSGFSIMTLFDIANLNGELTYEVHVRQGLV</sequence>
<proteinExistence type="predicted"/>
<evidence type="ECO:0000313" key="2">
    <source>
        <dbReference type="WBParaSite" id="JU765_v2.g4624.t1"/>
    </source>
</evidence>
<organism evidence="1 2">
    <name type="scientific">Panagrolaimus sp. JU765</name>
    <dbReference type="NCBI Taxonomy" id="591449"/>
    <lineage>
        <taxon>Eukaryota</taxon>
        <taxon>Metazoa</taxon>
        <taxon>Ecdysozoa</taxon>
        <taxon>Nematoda</taxon>
        <taxon>Chromadorea</taxon>
        <taxon>Rhabditida</taxon>
        <taxon>Tylenchina</taxon>
        <taxon>Panagrolaimomorpha</taxon>
        <taxon>Panagrolaimoidea</taxon>
        <taxon>Panagrolaimidae</taxon>
        <taxon>Panagrolaimus</taxon>
    </lineage>
</organism>
<dbReference type="WBParaSite" id="JU765_v2.g4624.t1">
    <property type="protein sequence ID" value="JU765_v2.g4624.t1"/>
    <property type="gene ID" value="JU765_v2.g4624"/>
</dbReference>
<evidence type="ECO:0000313" key="1">
    <source>
        <dbReference type="Proteomes" id="UP000887576"/>
    </source>
</evidence>